<feature type="transmembrane region" description="Helical" evidence="6">
    <location>
        <begin position="263"/>
        <end position="284"/>
    </location>
</feature>
<evidence type="ECO:0000259" key="7">
    <source>
        <dbReference type="PROSITE" id="PS50928"/>
    </source>
</evidence>
<dbReference type="InterPro" id="IPR000515">
    <property type="entry name" value="MetI-like"/>
</dbReference>
<evidence type="ECO:0000256" key="6">
    <source>
        <dbReference type="RuleBase" id="RU363032"/>
    </source>
</evidence>
<evidence type="ECO:0000256" key="1">
    <source>
        <dbReference type="ARBA" id="ARBA00004651"/>
    </source>
</evidence>
<dbReference type="EMBL" id="CP076448">
    <property type="protein sequence ID" value="QXM25622.1"/>
    <property type="molecule type" value="Genomic_DNA"/>
</dbReference>
<dbReference type="Pfam" id="PF00528">
    <property type="entry name" value="BPD_transp_1"/>
    <property type="match status" value="1"/>
</dbReference>
<keyword evidence="3 6" id="KW-0812">Transmembrane</keyword>
<dbReference type="RefSeq" id="WP_218286678.1">
    <property type="nucleotide sequence ID" value="NZ_CP076448.1"/>
</dbReference>
<reference evidence="8" key="1">
    <citation type="submission" date="2021-06" db="EMBL/GenBank/DDBJ databases">
        <title>Elioraea tepida, sp. nov., a moderately thermophilic aerobic anoxygenic phototrophic bacterium isolated from an alkaline siliceous hot spring mat community in Yellowstone National Park, WY, USA.</title>
        <authorList>
            <person name="Saini M.K."/>
            <person name="Yoshida S."/>
            <person name="Sebastian A."/>
            <person name="Hirose S."/>
            <person name="Hara E."/>
            <person name="Tamaki H."/>
            <person name="Soulier N.T."/>
            <person name="Albert I."/>
            <person name="Hanada S."/>
            <person name="Bryant D.A."/>
            <person name="Tank M."/>
        </authorList>
    </citation>
    <scope>NUCLEOTIDE SEQUENCE</scope>
    <source>
        <strain evidence="8">MS-P2</strain>
    </source>
</reference>
<dbReference type="AlphaFoldDB" id="A0A975U3D2"/>
<dbReference type="PANTHER" id="PTHR43386:SF26">
    <property type="entry name" value="ABC TRANSPORTER PERMEASE PROTEIN"/>
    <property type="match status" value="1"/>
</dbReference>
<protein>
    <submittedName>
        <fullName evidence="8">ABC transporter permease</fullName>
    </submittedName>
</protein>
<dbReference type="Pfam" id="PF12911">
    <property type="entry name" value="OppC_N"/>
    <property type="match status" value="1"/>
</dbReference>
<comment type="similarity">
    <text evidence="6">Belongs to the binding-protein-dependent transport system permease family.</text>
</comment>
<feature type="domain" description="ABC transmembrane type-1" evidence="7">
    <location>
        <begin position="94"/>
        <end position="284"/>
    </location>
</feature>
<dbReference type="CDD" id="cd06261">
    <property type="entry name" value="TM_PBP2"/>
    <property type="match status" value="1"/>
</dbReference>
<dbReference type="PANTHER" id="PTHR43386">
    <property type="entry name" value="OLIGOPEPTIDE TRANSPORT SYSTEM PERMEASE PROTEIN APPC"/>
    <property type="match status" value="1"/>
</dbReference>
<dbReference type="InterPro" id="IPR050366">
    <property type="entry name" value="BP-dependent_transpt_permease"/>
</dbReference>
<feature type="transmembrane region" description="Helical" evidence="6">
    <location>
        <begin position="24"/>
        <end position="45"/>
    </location>
</feature>
<dbReference type="Proteomes" id="UP000694001">
    <property type="component" value="Chromosome"/>
</dbReference>
<keyword evidence="4 6" id="KW-1133">Transmembrane helix</keyword>
<comment type="subcellular location">
    <subcellularLocation>
        <location evidence="1 6">Cell membrane</location>
        <topology evidence="1 6">Multi-pass membrane protein</topology>
    </subcellularLocation>
</comment>
<keyword evidence="5 6" id="KW-0472">Membrane</keyword>
<evidence type="ECO:0000313" key="8">
    <source>
        <dbReference type="EMBL" id="QXM25622.1"/>
    </source>
</evidence>
<feature type="transmembrane region" description="Helical" evidence="6">
    <location>
        <begin position="98"/>
        <end position="122"/>
    </location>
</feature>
<evidence type="ECO:0000313" key="9">
    <source>
        <dbReference type="Proteomes" id="UP000694001"/>
    </source>
</evidence>
<dbReference type="PROSITE" id="PS50928">
    <property type="entry name" value="ABC_TM1"/>
    <property type="match status" value="1"/>
</dbReference>
<sequence>MSEVRVAGERPAALFWAEFAESRLALAGLSVFLLAVFAAIFAPWLTPQNPYDQATLSLMDARLPPGTVGSGGYVHWLGTDAAGRDLFSAILWGLRTSLFVGVAAGAAALALGTVLGLAAAFFGGRLELVLMRIVDLQLSFPAILLALVLVASLGQGLAQVVAALIAAQYAYFARTVHGAALAERRKEYIEAAAGIPLRPARILLRHLLPNCLPPLIVVATVQVANAIAIEATLSFLGVGLPVTEPSLGTLIANGFQFMLSGRYWISVYPGIALLIVIVSINLVGDRLRDVLNPRLRR</sequence>
<keyword evidence="2 6" id="KW-0813">Transport</keyword>
<feature type="transmembrane region" description="Helical" evidence="6">
    <location>
        <begin position="142"/>
        <end position="167"/>
    </location>
</feature>
<organism evidence="8 9">
    <name type="scientific">Elioraea tepida</name>
    <dbReference type="NCBI Taxonomy" id="2843330"/>
    <lineage>
        <taxon>Bacteria</taxon>
        <taxon>Pseudomonadati</taxon>
        <taxon>Pseudomonadota</taxon>
        <taxon>Alphaproteobacteria</taxon>
        <taxon>Acetobacterales</taxon>
        <taxon>Elioraeaceae</taxon>
        <taxon>Elioraea</taxon>
    </lineage>
</organism>
<proteinExistence type="inferred from homology"/>
<feature type="transmembrane region" description="Helical" evidence="6">
    <location>
        <begin position="215"/>
        <end position="243"/>
    </location>
</feature>
<evidence type="ECO:0000256" key="4">
    <source>
        <dbReference type="ARBA" id="ARBA00022989"/>
    </source>
</evidence>
<dbReference type="GO" id="GO:0055085">
    <property type="term" value="P:transmembrane transport"/>
    <property type="evidence" value="ECO:0007669"/>
    <property type="project" value="InterPro"/>
</dbReference>
<dbReference type="KEGG" id="elio:KO353_05275"/>
<dbReference type="GO" id="GO:0005886">
    <property type="term" value="C:plasma membrane"/>
    <property type="evidence" value="ECO:0007669"/>
    <property type="project" value="UniProtKB-SubCell"/>
</dbReference>
<gene>
    <name evidence="8" type="ORF">KO353_05275</name>
</gene>
<name>A0A975U3D2_9PROT</name>
<dbReference type="InterPro" id="IPR025966">
    <property type="entry name" value="OppC_N"/>
</dbReference>
<evidence type="ECO:0000256" key="5">
    <source>
        <dbReference type="ARBA" id="ARBA00023136"/>
    </source>
</evidence>
<keyword evidence="9" id="KW-1185">Reference proteome</keyword>
<evidence type="ECO:0000256" key="3">
    <source>
        <dbReference type="ARBA" id="ARBA00022692"/>
    </source>
</evidence>
<evidence type="ECO:0000256" key="2">
    <source>
        <dbReference type="ARBA" id="ARBA00022448"/>
    </source>
</evidence>
<accession>A0A975U3D2</accession>